<dbReference type="InParanoid" id="D2W627"/>
<dbReference type="FunFam" id="2.40.290.10:FF:000001">
    <property type="entry name" value="X-ray repair cross complementing 6"/>
    <property type="match status" value="1"/>
</dbReference>
<dbReference type="Gene3D" id="4.10.970.10">
    <property type="entry name" value="Ku70, bridge and pillars"/>
    <property type="match status" value="2"/>
</dbReference>
<evidence type="ECO:0000256" key="4">
    <source>
        <dbReference type="ARBA" id="ARBA00022763"/>
    </source>
</evidence>
<evidence type="ECO:0000259" key="13">
    <source>
        <dbReference type="SMART" id="SM00559"/>
    </source>
</evidence>
<feature type="domain" description="Ku" evidence="13">
    <location>
        <begin position="72"/>
        <end position="221"/>
    </location>
</feature>
<keyword evidence="5" id="KW-0378">Hydrolase</keyword>
<dbReference type="InterPro" id="IPR006164">
    <property type="entry name" value="DNA_bd_Ku70/Ku80"/>
</dbReference>
<dbReference type="eggNOG" id="KOG2327">
    <property type="taxonomic scope" value="Eukaryota"/>
</dbReference>
<dbReference type="GO" id="GO:0006303">
    <property type="term" value="P:double-strand break repair via nonhomologous end joining"/>
    <property type="evidence" value="ECO:0007669"/>
    <property type="project" value="InterPro"/>
</dbReference>
<evidence type="ECO:0000256" key="10">
    <source>
        <dbReference type="ARBA" id="ARBA00023204"/>
    </source>
</evidence>
<dbReference type="GO" id="GO:0043564">
    <property type="term" value="C:Ku70:Ku80 complex"/>
    <property type="evidence" value="ECO:0007669"/>
    <property type="project" value="TreeGrafter"/>
</dbReference>
<feature type="compositionally biased region" description="Low complexity" evidence="12">
    <location>
        <begin position="46"/>
        <end position="75"/>
    </location>
</feature>
<evidence type="ECO:0000256" key="11">
    <source>
        <dbReference type="ARBA" id="ARBA00023242"/>
    </source>
</evidence>
<dbReference type="GO" id="GO:0003690">
    <property type="term" value="F:double-stranded DNA binding"/>
    <property type="evidence" value="ECO:0007669"/>
    <property type="project" value="TreeGrafter"/>
</dbReference>
<comment type="subcellular location">
    <subcellularLocation>
        <location evidence="1">Nucleus</location>
    </subcellularLocation>
</comment>
<dbReference type="STRING" id="5762.D2W627"/>
<evidence type="ECO:0000256" key="6">
    <source>
        <dbReference type="ARBA" id="ARBA00022806"/>
    </source>
</evidence>
<dbReference type="PANTHER" id="PTHR12604:SF2">
    <property type="entry name" value="X-RAY REPAIR CROSS-COMPLEMENTING PROTEIN 6"/>
    <property type="match status" value="1"/>
</dbReference>
<dbReference type="SUPFAM" id="SSF100939">
    <property type="entry name" value="SPOC domain-like"/>
    <property type="match status" value="1"/>
</dbReference>
<dbReference type="GO" id="GO:0006310">
    <property type="term" value="P:DNA recombination"/>
    <property type="evidence" value="ECO:0007669"/>
    <property type="project" value="UniProtKB-KW"/>
</dbReference>
<dbReference type="GO" id="GO:0004386">
    <property type="term" value="F:helicase activity"/>
    <property type="evidence" value="ECO:0007669"/>
    <property type="project" value="UniProtKB-KW"/>
</dbReference>
<name>D2W627_NAEGR</name>
<evidence type="ECO:0000313" key="14">
    <source>
        <dbReference type="EMBL" id="EFC35475.1"/>
    </source>
</evidence>
<keyword evidence="10" id="KW-0234">DNA repair</keyword>
<dbReference type="PANTHER" id="PTHR12604">
    <property type="entry name" value="KU AUTOANTIGEN DNA HELICASE"/>
    <property type="match status" value="1"/>
</dbReference>
<dbReference type="GO" id="GO:0005524">
    <property type="term" value="F:ATP binding"/>
    <property type="evidence" value="ECO:0007669"/>
    <property type="project" value="UniProtKB-KW"/>
</dbReference>
<evidence type="ECO:0000256" key="9">
    <source>
        <dbReference type="ARBA" id="ARBA00023172"/>
    </source>
</evidence>
<keyword evidence="8" id="KW-0238">DNA-binding</keyword>
<accession>D2W627</accession>
<protein>
    <submittedName>
        <fullName evidence="14">Predicted protein</fullName>
    </submittedName>
</protein>
<evidence type="ECO:0000256" key="8">
    <source>
        <dbReference type="ARBA" id="ARBA00023125"/>
    </source>
</evidence>
<dbReference type="Pfam" id="PF02735">
    <property type="entry name" value="Ku"/>
    <property type="match status" value="1"/>
</dbReference>
<keyword evidence="11" id="KW-0539">Nucleus</keyword>
<dbReference type="KEGG" id="ngr:NAEGRDRAFT_76870"/>
<dbReference type="RefSeq" id="XP_002668219.1">
    <property type="nucleotide sequence ID" value="XM_002668173.1"/>
</dbReference>
<dbReference type="Gene3D" id="2.40.290.10">
    <property type="match status" value="1"/>
</dbReference>
<dbReference type="AlphaFoldDB" id="D2W627"/>
<dbReference type="SMART" id="SM00559">
    <property type="entry name" value="Ku78"/>
    <property type="match status" value="1"/>
</dbReference>
<keyword evidence="6" id="KW-0347">Helicase</keyword>
<dbReference type="OrthoDB" id="3249161at2759"/>
<evidence type="ECO:0000313" key="15">
    <source>
        <dbReference type="Proteomes" id="UP000006671"/>
    </source>
</evidence>
<dbReference type="EMBL" id="GG739201">
    <property type="protein sequence ID" value="EFC35475.1"/>
    <property type="molecule type" value="Genomic_DNA"/>
</dbReference>
<evidence type="ECO:0000256" key="3">
    <source>
        <dbReference type="ARBA" id="ARBA00022741"/>
    </source>
</evidence>
<evidence type="ECO:0000256" key="1">
    <source>
        <dbReference type="ARBA" id="ARBA00004123"/>
    </source>
</evidence>
<proteinExistence type="inferred from homology"/>
<keyword evidence="7" id="KW-0067">ATP-binding</keyword>
<dbReference type="GO" id="GO:0000723">
    <property type="term" value="P:telomere maintenance"/>
    <property type="evidence" value="ECO:0007669"/>
    <property type="project" value="TreeGrafter"/>
</dbReference>
<dbReference type="GO" id="GO:0016787">
    <property type="term" value="F:hydrolase activity"/>
    <property type="evidence" value="ECO:0007669"/>
    <property type="project" value="UniProtKB-KW"/>
</dbReference>
<evidence type="ECO:0000256" key="7">
    <source>
        <dbReference type="ARBA" id="ARBA00022840"/>
    </source>
</evidence>
<evidence type="ECO:0000256" key="12">
    <source>
        <dbReference type="SAM" id="MobiDB-lite"/>
    </source>
</evidence>
<keyword evidence="3" id="KW-0547">Nucleotide-binding</keyword>
<dbReference type="VEuPathDB" id="AmoebaDB:NAEGRDRAFT_76870"/>
<evidence type="ECO:0000256" key="2">
    <source>
        <dbReference type="ARBA" id="ARBA00005240"/>
    </source>
</evidence>
<dbReference type="InterPro" id="IPR016194">
    <property type="entry name" value="SPOC-like_C_dom_sf"/>
</dbReference>
<evidence type="ECO:0000256" key="5">
    <source>
        <dbReference type="ARBA" id="ARBA00022801"/>
    </source>
</evidence>
<feature type="non-terminal residue" evidence="14">
    <location>
        <position position="1"/>
    </location>
</feature>
<comment type="similarity">
    <text evidence="2">Belongs to the ku70 family.</text>
</comment>
<gene>
    <name evidence="14" type="ORF">NAEGRDRAFT_76870</name>
</gene>
<organism evidence="15">
    <name type="scientific">Naegleria gruberi</name>
    <name type="common">Amoeba</name>
    <dbReference type="NCBI Taxonomy" id="5762"/>
    <lineage>
        <taxon>Eukaryota</taxon>
        <taxon>Discoba</taxon>
        <taxon>Heterolobosea</taxon>
        <taxon>Tetramitia</taxon>
        <taxon>Eutetramitia</taxon>
        <taxon>Vahlkampfiidae</taxon>
        <taxon>Naegleria</taxon>
    </lineage>
</organism>
<dbReference type="GeneID" id="8856390"/>
<dbReference type="InterPro" id="IPR027388">
    <property type="entry name" value="Ku70_bridge/pillars_dom_sf"/>
</dbReference>
<keyword evidence="4" id="KW-0227">DNA damage</keyword>
<reference evidence="14 15" key="1">
    <citation type="journal article" date="2010" name="Cell">
        <title>The genome of Naegleria gruberi illuminates early eukaryotic versatility.</title>
        <authorList>
            <person name="Fritz-Laylin L.K."/>
            <person name="Prochnik S.E."/>
            <person name="Ginger M.L."/>
            <person name="Dacks J.B."/>
            <person name="Carpenter M.L."/>
            <person name="Field M.C."/>
            <person name="Kuo A."/>
            <person name="Paredez A."/>
            <person name="Chapman J."/>
            <person name="Pham J."/>
            <person name="Shu S."/>
            <person name="Neupane R."/>
            <person name="Cipriano M."/>
            <person name="Mancuso J."/>
            <person name="Tu H."/>
            <person name="Salamov A."/>
            <person name="Lindquist E."/>
            <person name="Shapiro H."/>
            <person name="Lucas S."/>
            <person name="Grigoriev I.V."/>
            <person name="Cande W.Z."/>
            <person name="Fulton C."/>
            <person name="Rokhsar D.S."/>
            <person name="Dawson S.C."/>
        </authorList>
    </citation>
    <scope>NUCLEOTIDE SEQUENCE [LARGE SCALE GENOMIC DNA]</scope>
    <source>
        <strain evidence="14 15">NEG-M</strain>
    </source>
</reference>
<sequence length="225" mass="25512">KTRKPAAVHLHSDTNKLLKCETKFICQDTGTELMRNGNNILQNELSSSTTTTTTTNNNNNTTSSSTNEFTNSSSSSSNDMIYYYEYGGHKSEFTLEELTNIKQLKNVSGVKNEHVQPGIKLIGFKPKSRLKIYHNYKSSGFLYPNDSKINGSLLTLSALHKKMIEMNRIAICRFIQREGTMPQFIALLPQEELIDEESNTQITPPGFQIIYLPYADEYSYSIEDK</sequence>
<feature type="region of interest" description="Disordered" evidence="12">
    <location>
        <begin position="45"/>
        <end position="75"/>
    </location>
</feature>
<dbReference type="Proteomes" id="UP000006671">
    <property type="component" value="Unassembled WGS sequence"/>
</dbReference>
<dbReference type="GO" id="GO:0042162">
    <property type="term" value="F:telomeric DNA binding"/>
    <property type="evidence" value="ECO:0007669"/>
    <property type="project" value="TreeGrafter"/>
</dbReference>
<keyword evidence="15" id="KW-1185">Reference proteome</keyword>
<keyword evidence="9" id="KW-0233">DNA recombination</keyword>